<dbReference type="EMBL" id="LT594324">
    <property type="protein sequence ID" value="SBT50884.1"/>
    <property type="molecule type" value="Genomic_DNA"/>
</dbReference>
<evidence type="ECO:0008006" key="4">
    <source>
        <dbReference type="Google" id="ProtNLM"/>
    </source>
</evidence>
<dbReference type="Proteomes" id="UP000198765">
    <property type="component" value="Chromosome I"/>
</dbReference>
<feature type="transmembrane region" description="Helical" evidence="1">
    <location>
        <begin position="101"/>
        <end position="123"/>
    </location>
</feature>
<dbReference type="RefSeq" id="WP_091197796.1">
    <property type="nucleotide sequence ID" value="NZ_LT594324.1"/>
</dbReference>
<keyword evidence="1" id="KW-0812">Transmembrane</keyword>
<protein>
    <recommendedName>
        <fullName evidence="4">Proteins of 100 residues with WXG</fullName>
    </recommendedName>
</protein>
<evidence type="ECO:0000256" key="1">
    <source>
        <dbReference type="SAM" id="Phobius"/>
    </source>
</evidence>
<dbReference type="Gene3D" id="1.20.1260.20">
    <property type="entry name" value="PPE superfamily"/>
    <property type="match status" value="1"/>
</dbReference>
<reference evidence="2 3" key="1">
    <citation type="submission" date="2016-06" db="EMBL/GenBank/DDBJ databases">
        <authorList>
            <person name="Kjaerup R.B."/>
            <person name="Dalgaard T.S."/>
            <person name="Juul-Madsen H.R."/>
        </authorList>
    </citation>
    <scope>NUCLEOTIDE SEQUENCE [LARGE SCALE GENOMIC DNA]</scope>
    <source>
        <strain evidence="2 3">DSM 45248</strain>
    </source>
</reference>
<dbReference type="PATRIC" id="fig|299146.4.peg.4002"/>
<dbReference type="AlphaFoldDB" id="A0A1A9A3U8"/>
<accession>A0A1A9A3U8</accession>
<proteinExistence type="predicted"/>
<feature type="transmembrane region" description="Helical" evidence="1">
    <location>
        <begin position="130"/>
        <end position="152"/>
    </location>
</feature>
<evidence type="ECO:0000313" key="2">
    <source>
        <dbReference type="EMBL" id="SBT50884.1"/>
    </source>
</evidence>
<dbReference type="OrthoDB" id="3474154at2"/>
<keyword evidence="1" id="KW-1133">Transmembrane helix</keyword>
<evidence type="ECO:0000313" key="3">
    <source>
        <dbReference type="Proteomes" id="UP000198765"/>
    </source>
</evidence>
<organism evidence="2 3">
    <name type="scientific">Micromonospora narathiwatensis</name>
    <dbReference type="NCBI Taxonomy" id="299146"/>
    <lineage>
        <taxon>Bacteria</taxon>
        <taxon>Bacillati</taxon>
        <taxon>Actinomycetota</taxon>
        <taxon>Actinomycetes</taxon>
        <taxon>Micromonosporales</taxon>
        <taxon>Micromonosporaceae</taxon>
        <taxon>Micromonospora</taxon>
    </lineage>
</organism>
<sequence>MATSSSAAAAKVALVEITIACAVIPGAWPVAQIVYFNQCDPEAMLNAAQEWMQLYRELEVARQGLNDAVSAVSAEQWSGADRDAFGKHVQAYDVQLVGSQIVAVVVGTALVCVALVLLVLVITYAIFSTILCAFAVFIAAAGATVVGAPAAASAEATATSIAATALTTLKTIEAAAEGAGIGAAASIAGALAFDVGVQLGSGNTDVLKDLAQATVDGLDNVAVGFLSKLERDFVGYGIYSGGKHAVGSPNGPGSLMYGGMTQYGPNGDGYGTGGVVDNLWKRFFDEDAVNN</sequence>
<gene>
    <name evidence="2" type="ORF">GA0070621_3864</name>
</gene>
<name>A0A1A9A3U8_9ACTN</name>
<keyword evidence="1" id="KW-0472">Membrane</keyword>
<feature type="transmembrane region" description="Helical" evidence="1">
    <location>
        <begin position="12"/>
        <end position="35"/>
    </location>
</feature>
<keyword evidence="3" id="KW-1185">Reference proteome</keyword>
<dbReference type="InterPro" id="IPR038332">
    <property type="entry name" value="PPE_sf"/>
</dbReference>